<dbReference type="InterPro" id="IPR011990">
    <property type="entry name" value="TPR-like_helical_dom_sf"/>
</dbReference>
<feature type="non-terminal residue" evidence="1">
    <location>
        <position position="617"/>
    </location>
</feature>
<dbReference type="InterPro" id="IPR009057">
    <property type="entry name" value="Homeodomain-like_sf"/>
</dbReference>
<dbReference type="Gene3D" id="1.25.40.10">
    <property type="entry name" value="Tetratricopeptide repeat domain"/>
    <property type="match status" value="1"/>
</dbReference>
<dbReference type="InterPro" id="IPR036388">
    <property type="entry name" value="WH-like_DNA-bd_sf"/>
</dbReference>
<evidence type="ECO:0000313" key="2">
    <source>
        <dbReference type="Proteomes" id="UP000268469"/>
    </source>
</evidence>
<name>A0A660SHM6_UNCW3</name>
<comment type="caution">
    <text evidence="1">The sequence shown here is derived from an EMBL/GenBank/DDBJ whole genome shotgun (WGS) entry which is preliminary data.</text>
</comment>
<dbReference type="SUPFAM" id="SSF48452">
    <property type="entry name" value="TPR-like"/>
    <property type="match status" value="1"/>
</dbReference>
<sequence>MQAVKRYLLSGSLHEVALAFNIHPRTLRRWIKRYRDGGAENLKRKKINTRHPKRFAPSIEKKIIMLKEKKPSLTLLEAQNILNESGIKISIHGIWNIWRRYGGFHKIGSHWGAEGGMTSEIEDGLKRAERMVNKGAMKEAAQIINALPSCLGNDILKRLPDRFLSLPKRVEKLDLTFGKVAFRETMRKAKILRKEAESKNLFYTAIKAGLIELSAMENFGHPEKRLIFAKRLLKMLKRKSPPDNTEHTLHFFLLIEQGRALADLGRTRDVLQCLKKCEDLCRYLRNAKYYRNIASLYSSIGFYKKSRRWIKKSLECSNDTQRGISYTYLSANLTIAGEYRAARKVLKGIEVDVLGFQPLSAIINAYCFLGAGKIQEAIKHANEALLTSRDEEIIKYLLTSSLIFAYCSCALNEKTKAIFQLNRSIRLIKKHGIREYEYLCDVLLGLNPLPHDATLNPTIKLALLLRRASKSLKIKDYRKAYHYASTQKLMGLFHRLVLFFPEPVRRFIARGKDPGLPKALLNLPVFRTEIPVYHLKFLGPPRIYRNGKLIRDHLPPKEAAFLIHLALRKGSIPLPEIYDNFWPESKSPERTLSHFLVSIRKHLKLTSRELYISQRKE</sequence>
<protein>
    <submittedName>
        <fullName evidence="1">Uncharacterized protein</fullName>
    </submittedName>
</protein>
<dbReference type="Gene3D" id="1.10.10.10">
    <property type="entry name" value="Winged helix-like DNA-binding domain superfamily/Winged helix DNA-binding domain"/>
    <property type="match status" value="1"/>
</dbReference>
<dbReference type="SUPFAM" id="SSF46689">
    <property type="entry name" value="Homeodomain-like"/>
    <property type="match status" value="1"/>
</dbReference>
<organism evidence="1 2">
    <name type="scientific">candidate division WOR-3 bacterium</name>
    <dbReference type="NCBI Taxonomy" id="2052148"/>
    <lineage>
        <taxon>Bacteria</taxon>
        <taxon>Bacteria division WOR-3</taxon>
    </lineage>
</organism>
<dbReference type="AlphaFoldDB" id="A0A660SHM6"/>
<evidence type="ECO:0000313" key="1">
    <source>
        <dbReference type="EMBL" id="RKX70207.1"/>
    </source>
</evidence>
<dbReference type="Proteomes" id="UP000268469">
    <property type="component" value="Unassembled WGS sequence"/>
</dbReference>
<gene>
    <name evidence="1" type="ORF">DRP53_05805</name>
</gene>
<dbReference type="EMBL" id="QNBE01000047">
    <property type="protein sequence ID" value="RKX70207.1"/>
    <property type="molecule type" value="Genomic_DNA"/>
</dbReference>
<accession>A0A660SHM6</accession>
<proteinExistence type="predicted"/>
<reference evidence="1 2" key="1">
    <citation type="submission" date="2018-06" db="EMBL/GenBank/DDBJ databases">
        <title>Extensive metabolic versatility and redundancy in microbially diverse, dynamic hydrothermal sediments.</title>
        <authorList>
            <person name="Dombrowski N."/>
            <person name="Teske A."/>
            <person name="Baker B.J."/>
        </authorList>
    </citation>
    <scope>NUCLEOTIDE SEQUENCE [LARGE SCALE GENOMIC DNA]</scope>
    <source>
        <strain evidence="1">B36_G15</strain>
    </source>
</reference>
<dbReference type="Pfam" id="PF13565">
    <property type="entry name" value="HTH_32"/>
    <property type="match status" value="1"/>
</dbReference>